<dbReference type="AlphaFoldDB" id="A0A1I8AXF5"/>
<keyword evidence="2" id="KW-1185">Reference proteome</keyword>
<dbReference type="Proteomes" id="UP000095281">
    <property type="component" value="Unplaced"/>
</dbReference>
<name>A0A1I8AXF5_MELHA</name>
<keyword evidence="1" id="KW-0812">Transmembrane</keyword>
<evidence type="ECO:0000313" key="2">
    <source>
        <dbReference type="Proteomes" id="UP000095281"/>
    </source>
</evidence>
<protein>
    <submittedName>
        <fullName evidence="3">Uncharacterized protein</fullName>
    </submittedName>
</protein>
<dbReference type="WBParaSite" id="MhA1_Contig1065.frz3.gene9">
    <property type="protein sequence ID" value="MhA1_Contig1065.frz3.gene9"/>
    <property type="gene ID" value="MhA1_Contig1065.frz3.gene9"/>
</dbReference>
<sequence length="178" mass="21421">MKYKSKDDNNNEICKRFTNHLIHPLFKINEEEKVVEFNMRTSTLGNFGLIELFEDDKKSLLKINFNKSVIEFFEMEKNVSYSKDYKFNLLEISAKILITMRLNKYFVLTSILVMGFPNFYYKLFPKDWWNGKLFEKTQNAHLLIHGDFVKITPINVQIFKEEDIYWVRILLKCMVTYN</sequence>
<proteinExistence type="predicted"/>
<organism evidence="2 3">
    <name type="scientific">Meloidogyne hapla</name>
    <name type="common">Root-knot nematode worm</name>
    <dbReference type="NCBI Taxonomy" id="6305"/>
    <lineage>
        <taxon>Eukaryota</taxon>
        <taxon>Metazoa</taxon>
        <taxon>Ecdysozoa</taxon>
        <taxon>Nematoda</taxon>
        <taxon>Chromadorea</taxon>
        <taxon>Rhabditida</taxon>
        <taxon>Tylenchina</taxon>
        <taxon>Tylenchomorpha</taxon>
        <taxon>Tylenchoidea</taxon>
        <taxon>Meloidogynidae</taxon>
        <taxon>Meloidogyninae</taxon>
        <taxon>Meloidogyne</taxon>
    </lineage>
</organism>
<accession>A0A1I8AXF5</accession>
<evidence type="ECO:0000313" key="3">
    <source>
        <dbReference type="WBParaSite" id="MhA1_Contig1065.frz3.gene9"/>
    </source>
</evidence>
<reference evidence="3" key="1">
    <citation type="submission" date="2016-11" db="UniProtKB">
        <authorList>
            <consortium name="WormBaseParasite"/>
        </authorList>
    </citation>
    <scope>IDENTIFICATION</scope>
</reference>
<keyword evidence="1" id="KW-0472">Membrane</keyword>
<evidence type="ECO:0000256" key="1">
    <source>
        <dbReference type="SAM" id="Phobius"/>
    </source>
</evidence>
<keyword evidence="1" id="KW-1133">Transmembrane helix</keyword>
<feature type="transmembrane region" description="Helical" evidence="1">
    <location>
        <begin position="105"/>
        <end position="124"/>
    </location>
</feature>